<accession>A0A914VE66</accession>
<dbReference type="Proteomes" id="UP000887566">
    <property type="component" value="Unplaced"/>
</dbReference>
<keyword evidence="2" id="KW-1185">Reference proteome</keyword>
<dbReference type="CDD" id="cd12087">
    <property type="entry name" value="TM_EGFR-like"/>
    <property type="match status" value="1"/>
</dbReference>
<keyword evidence="1" id="KW-1133">Transmembrane helix</keyword>
<evidence type="ECO:0000313" key="2">
    <source>
        <dbReference type="Proteomes" id="UP000887566"/>
    </source>
</evidence>
<evidence type="ECO:0000313" key="3">
    <source>
        <dbReference type="WBParaSite" id="PSAMB.scaffold176size68932.g2958.t1"/>
    </source>
</evidence>
<dbReference type="WBParaSite" id="PSAMB.scaffold176size68932.g2958.t1">
    <property type="protein sequence ID" value="PSAMB.scaffold176size68932.g2958.t1"/>
    <property type="gene ID" value="PSAMB.scaffold176size68932.g2958"/>
</dbReference>
<evidence type="ECO:0000256" key="1">
    <source>
        <dbReference type="SAM" id="Phobius"/>
    </source>
</evidence>
<keyword evidence="1" id="KW-0472">Membrane</keyword>
<feature type="transmembrane region" description="Helical" evidence="1">
    <location>
        <begin position="18"/>
        <end position="41"/>
    </location>
</feature>
<name>A0A914VE66_9BILA</name>
<keyword evidence="1" id="KW-0812">Transmembrane</keyword>
<proteinExistence type="predicted"/>
<sequence length="85" mass="9453">MSNLISNTTPKDKEEDDLIPVIVGGVLALIVVATLIGYLIYRSRLPPQTLHMTNPNSHFEDVAFENKAGVLDDEINSDTNSYRNH</sequence>
<protein>
    <submittedName>
        <fullName evidence="3">Uncharacterized protein</fullName>
    </submittedName>
</protein>
<reference evidence="3" key="1">
    <citation type="submission" date="2022-11" db="UniProtKB">
        <authorList>
            <consortium name="WormBaseParasite"/>
        </authorList>
    </citation>
    <scope>IDENTIFICATION</scope>
</reference>
<organism evidence="2 3">
    <name type="scientific">Plectus sambesii</name>
    <dbReference type="NCBI Taxonomy" id="2011161"/>
    <lineage>
        <taxon>Eukaryota</taxon>
        <taxon>Metazoa</taxon>
        <taxon>Ecdysozoa</taxon>
        <taxon>Nematoda</taxon>
        <taxon>Chromadorea</taxon>
        <taxon>Plectida</taxon>
        <taxon>Plectina</taxon>
        <taxon>Plectoidea</taxon>
        <taxon>Plectidae</taxon>
        <taxon>Plectus</taxon>
    </lineage>
</organism>
<dbReference type="AlphaFoldDB" id="A0A914VE66"/>